<dbReference type="Pfam" id="PF08305">
    <property type="entry name" value="NPCBM"/>
    <property type="match status" value="1"/>
</dbReference>
<dbReference type="InterPro" id="IPR017853">
    <property type="entry name" value="GH"/>
</dbReference>
<dbReference type="SUPFAM" id="SSF49785">
    <property type="entry name" value="Galactose-binding domain-like"/>
    <property type="match status" value="1"/>
</dbReference>
<dbReference type="InterPro" id="IPR008979">
    <property type="entry name" value="Galactose-bd-like_sf"/>
</dbReference>
<dbReference type="PANTHER" id="PTHR35803">
    <property type="entry name" value="GLUCAN 1,4-ALPHA-GLUCOSIDASE SUSB-RELATED"/>
    <property type="match status" value="1"/>
</dbReference>
<evidence type="ECO:0000256" key="1">
    <source>
        <dbReference type="ARBA" id="ARBA00022801"/>
    </source>
</evidence>
<dbReference type="PANTHER" id="PTHR35803:SF2">
    <property type="entry name" value="RETAINING ALPHA-GALACTOSIDASE"/>
    <property type="match status" value="1"/>
</dbReference>
<keyword evidence="3" id="KW-0732">Signal</keyword>
<evidence type="ECO:0000259" key="4">
    <source>
        <dbReference type="SMART" id="SM00776"/>
    </source>
</evidence>
<dbReference type="SUPFAM" id="SSF51445">
    <property type="entry name" value="(Trans)glycosidases"/>
    <property type="match status" value="1"/>
</dbReference>
<dbReference type="InterPro" id="IPR029486">
    <property type="entry name" value="GH97_N"/>
</dbReference>
<dbReference type="Gene3D" id="2.60.120.1060">
    <property type="entry name" value="NPCBM/NEW2 domain"/>
    <property type="match status" value="1"/>
</dbReference>
<evidence type="ECO:0000313" key="5">
    <source>
        <dbReference type="EMBL" id="MBP2319638.1"/>
    </source>
</evidence>
<sequence>MPTPATRWAVTISALVAGLVTVLPANADDRSGYRGPVADVTLDGDGRISLAVSKAGQSILLPSPVGITTEQMDLSKGLKLLRRSGKPVFEHYNTKSGKQGSRTVAQMEQRYTFEAAGGARFDLLVRTSHDGVAYRYSLPRSYGAILNEASAYKVPPGSAAWLAKYRRDYENPFLQTTSDGAEATEYMHPALFDVGGTYLHITESDVDGRHSGARLVHEGGGLYRIKYWDEKVETGGPVQTAWRTMIIGDLATVAQSTLVDDLATPSKLRDTSWIKPGKVFWSWLAGGREAGQSLSMQKAYVDYAAAHGWPYVLVDAGWYFDPNWDYDPSWETTSWIPQLVDYARARGVQIQTWVHYDELDTVEEQTRRLALFERWGVAGLKIDFMDSDSQQRFRWYDQILPAAARHHLMINFHGSTLPHGIQRTWPNVMTMEAVHGGEKSSNLNTTHLTALPFTRNVSGSMDYTPMAWHRPSRPTSDAHELALAVVFESGFQNFAGQIEGYQARPEAERFLDQVPTAWDETRLLAGRPAESAVFARRSGERWFIGGGFSGAARTVSVPLNIPAGKWLVDMVRDGLVREQRVLRSGENLTVDVVKDGGFAAIACRWRPGIRTCDEPVRTVPDTTVTATSNGFEVSGKFSATTVVNDVTFAPRVPAGWTVTGPAIKADRLRPGQEISGKWTLKPPAEYGYFDIPVVAAFRSGARRLEDEQTTRIHVWKPLPAGWSYLSDLAFTGSSGDGPVELDLANGGPAARDGRPIAIRRQNYGKGLGTHANAAISFALDGRCTQFVADVGVDDEAGLDVARQRVGGTVSFGVSGDGSSLVDTEVLGVRSPVKSLQINVTGVRTLTLRVADGGDGTQNDHASWADARVRCS</sequence>
<feature type="signal peptide" evidence="3">
    <location>
        <begin position="1"/>
        <end position="27"/>
    </location>
</feature>
<dbReference type="SMART" id="SM00776">
    <property type="entry name" value="NPCBM"/>
    <property type="match status" value="1"/>
</dbReference>
<dbReference type="InterPro" id="IPR014718">
    <property type="entry name" value="GH-type_carb-bd"/>
</dbReference>
<dbReference type="InterPro" id="IPR038637">
    <property type="entry name" value="NPCBM_sf"/>
</dbReference>
<dbReference type="RefSeq" id="WP_209633133.1">
    <property type="nucleotide sequence ID" value="NZ_JAGINW010000001.1"/>
</dbReference>
<evidence type="ECO:0000256" key="2">
    <source>
        <dbReference type="ARBA" id="ARBA00023295"/>
    </source>
</evidence>
<dbReference type="Pfam" id="PF14508">
    <property type="entry name" value="GH97_N"/>
    <property type="match status" value="1"/>
</dbReference>
<protein>
    <recommendedName>
        <fullName evidence="4">Glycosyl hydrolase family 98 putative carbohydrate-binding module domain-containing protein</fullName>
    </recommendedName>
</protein>
<name>A0ABS4T597_9PSEU</name>
<dbReference type="InterPro" id="IPR013222">
    <property type="entry name" value="Glyco_hyd_98_carb-bd"/>
</dbReference>
<feature type="chain" id="PRO_5045953467" description="Glycosyl hydrolase family 98 putative carbohydrate-binding module domain-containing protein" evidence="3">
    <location>
        <begin position="28"/>
        <end position="871"/>
    </location>
</feature>
<evidence type="ECO:0000313" key="6">
    <source>
        <dbReference type="Proteomes" id="UP001519332"/>
    </source>
</evidence>
<dbReference type="InterPro" id="IPR029483">
    <property type="entry name" value="GH97_C"/>
</dbReference>
<proteinExistence type="predicted"/>
<dbReference type="Pfam" id="PF14509">
    <property type="entry name" value="GH97_C"/>
    <property type="match status" value="1"/>
</dbReference>
<keyword evidence="6" id="KW-1185">Reference proteome</keyword>
<dbReference type="Gene3D" id="2.70.98.10">
    <property type="match status" value="1"/>
</dbReference>
<keyword evidence="2" id="KW-0326">Glycosidase</keyword>
<dbReference type="InterPro" id="IPR013785">
    <property type="entry name" value="Aldolase_TIM"/>
</dbReference>
<dbReference type="Gene3D" id="3.20.20.70">
    <property type="entry name" value="Aldolase class I"/>
    <property type="match status" value="1"/>
</dbReference>
<dbReference type="InterPro" id="IPR018905">
    <property type="entry name" value="A-galactase_NEW3"/>
</dbReference>
<comment type="caution">
    <text evidence="5">The sequence shown here is derived from an EMBL/GenBank/DDBJ whole genome shotgun (WGS) entry which is preliminary data.</text>
</comment>
<dbReference type="InterPro" id="IPR019563">
    <property type="entry name" value="GH97_catalytic"/>
</dbReference>
<evidence type="ECO:0000256" key="3">
    <source>
        <dbReference type="SAM" id="SignalP"/>
    </source>
</evidence>
<gene>
    <name evidence="5" type="ORF">JOF56_000023</name>
</gene>
<dbReference type="InterPro" id="IPR013780">
    <property type="entry name" value="Glyco_hydro_b"/>
</dbReference>
<reference evidence="5 6" key="1">
    <citation type="submission" date="2021-03" db="EMBL/GenBank/DDBJ databases">
        <title>Sequencing the genomes of 1000 actinobacteria strains.</title>
        <authorList>
            <person name="Klenk H.-P."/>
        </authorList>
    </citation>
    <scope>NUCLEOTIDE SEQUENCE [LARGE SCALE GENOMIC DNA]</scope>
    <source>
        <strain evidence="5 6">DSM 46670</strain>
    </source>
</reference>
<dbReference type="Pfam" id="PF10633">
    <property type="entry name" value="NPCBM_assoc"/>
    <property type="match status" value="1"/>
</dbReference>
<dbReference type="Proteomes" id="UP001519332">
    <property type="component" value="Unassembled WGS sequence"/>
</dbReference>
<organism evidence="5 6">
    <name type="scientific">Kibdelosporangium banguiense</name>
    <dbReference type="NCBI Taxonomy" id="1365924"/>
    <lineage>
        <taxon>Bacteria</taxon>
        <taxon>Bacillati</taxon>
        <taxon>Actinomycetota</taxon>
        <taxon>Actinomycetes</taxon>
        <taxon>Pseudonocardiales</taxon>
        <taxon>Pseudonocardiaceae</taxon>
        <taxon>Kibdelosporangium</taxon>
    </lineage>
</organism>
<keyword evidence="1" id="KW-0378">Hydrolase</keyword>
<dbReference type="InterPro" id="IPR052720">
    <property type="entry name" value="Glycosyl_hydrolase_97"/>
</dbReference>
<dbReference type="Gene3D" id="2.60.40.1180">
    <property type="entry name" value="Golgi alpha-mannosidase II"/>
    <property type="match status" value="1"/>
</dbReference>
<feature type="domain" description="Glycosyl hydrolase family 98 putative carbohydrate-binding module" evidence="4">
    <location>
        <begin position="719"/>
        <end position="870"/>
    </location>
</feature>
<accession>A0ABS4T597</accession>
<dbReference type="EMBL" id="JAGINW010000001">
    <property type="protein sequence ID" value="MBP2319638.1"/>
    <property type="molecule type" value="Genomic_DNA"/>
</dbReference>
<dbReference type="Pfam" id="PF10566">
    <property type="entry name" value="Glyco_hydro_97"/>
    <property type="match status" value="1"/>
</dbReference>